<name>A0A1S1YVP5_FLAPC</name>
<proteinExistence type="predicted"/>
<reference evidence="1 2" key="1">
    <citation type="journal article" date="2012" name="Int. J. Syst. Evol. Microbiol.">
        <title>Flammeovirga pacifica sp. nov., isolated from deep-sea sediment.</title>
        <authorList>
            <person name="Xu H."/>
            <person name="Fu Y."/>
            <person name="Yang N."/>
            <person name="Ding Z."/>
            <person name="Lai Q."/>
            <person name="Zeng R."/>
        </authorList>
    </citation>
    <scope>NUCLEOTIDE SEQUENCE [LARGE SCALE GENOMIC DNA]</scope>
    <source>
        <strain evidence="2">DSM 24597 / LMG 26175 / WPAGA1</strain>
    </source>
</reference>
<dbReference type="STRING" id="915059.NH26_01405"/>
<dbReference type="NCBIfam" id="TIGR04183">
    <property type="entry name" value="Por_Secre_tail"/>
    <property type="match status" value="1"/>
</dbReference>
<gene>
    <name evidence="1" type="ORF">NH26_01405</name>
</gene>
<accession>A0A1S1YVP5</accession>
<evidence type="ECO:0000313" key="2">
    <source>
        <dbReference type="Proteomes" id="UP000179797"/>
    </source>
</evidence>
<evidence type="ECO:0008006" key="3">
    <source>
        <dbReference type="Google" id="ProtNLM"/>
    </source>
</evidence>
<dbReference type="InterPro" id="IPR026444">
    <property type="entry name" value="Secre_tail"/>
</dbReference>
<evidence type="ECO:0000313" key="1">
    <source>
        <dbReference type="EMBL" id="OHX65101.1"/>
    </source>
</evidence>
<comment type="caution">
    <text evidence="1">The sequence shown here is derived from an EMBL/GenBank/DDBJ whole genome shotgun (WGS) entry which is preliminary data.</text>
</comment>
<keyword evidence="2" id="KW-1185">Reference proteome</keyword>
<dbReference type="Proteomes" id="UP000179797">
    <property type="component" value="Unassembled WGS sequence"/>
</dbReference>
<sequence length="544" mass="60457">MTSISFAQDYSKDVTFTEDKIINTTQTTNAATSDITYLGSGASYDLEVKDNSTFTIDLQSTYTLSTRGTGDTNPGVNAVELVIREGSMLIIDGNLDIGTHTDITLQGNMIITGDLLNSDRLNNGGFGDIDIKGDGLLYIGGSANLDFVDPANAKNIFIEESYETPNDLTRIDDAERALLDRNLGSNPFSTIDGLDVDEHNYDIDLWAADQIIPDDQINDELTNTPFPDIKVVTASGWYNQYIKIRGEGFDDGELSSTSLYFNSPITSLDDLEDILQNIKWSVKNTVVNDNVLLHHDGDEKNDFSNEIKTEITDYFADSRKIIISFVDAAPEIEYIASSGKMMAVTVEEININTSDGDLPVELIYFTGVKKADNIVDLKWATATEVNNDRFEIHKSLDKKNWSKIGEVAAQGGNSNYRIDYSFVDEDVNSQQYYKLVQVDYNGDTETFGPIRISAEEEGDLLVSVFPNPLEYQEEGQLYIKGISLTANVQVGIYTKYGKLIQQFDINELEQNSIITPLRFKLASGMYFIKVINGSQVVTTKLLIK</sequence>
<dbReference type="EMBL" id="JRYR02000001">
    <property type="protein sequence ID" value="OHX65101.1"/>
    <property type="molecule type" value="Genomic_DNA"/>
</dbReference>
<organism evidence="1 2">
    <name type="scientific">Flammeovirga pacifica</name>
    <dbReference type="NCBI Taxonomy" id="915059"/>
    <lineage>
        <taxon>Bacteria</taxon>
        <taxon>Pseudomonadati</taxon>
        <taxon>Bacteroidota</taxon>
        <taxon>Cytophagia</taxon>
        <taxon>Cytophagales</taxon>
        <taxon>Flammeovirgaceae</taxon>
        <taxon>Flammeovirga</taxon>
    </lineage>
</organism>
<protein>
    <recommendedName>
        <fullName evidence="3">Secretion system C-terminal sorting domain-containing protein</fullName>
    </recommendedName>
</protein>
<dbReference type="AlphaFoldDB" id="A0A1S1YVP5"/>